<name>A0A9P8IE61_9PEZI</name>
<dbReference type="EMBL" id="JAGHQL010000013">
    <property type="protein sequence ID" value="KAH0544806.1"/>
    <property type="molecule type" value="Genomic_DNA"/>
</dbReference>
<keyword evidence="5" id="KW-1185">Reference proteome</keyword>
<reference evidence="4" key="1">
    <citation type="submission" date="2021-03" db="EMBL/GenBank/DDBJ databases">
        <title>Comparative genomics and phylogenomic investigation of the class Geoglossomycetes provide insights into ecological specialization and systematics.</title>
        <authorList>
            <person name="Melie T."/>
            <person name="Pirro S."/>
            <person name="Miller A.N."/>
            <person name="Quandt A."/>
        </authorList>
    </citation>
    <scope>NUCLEOTIDE SEQUENCE</scope>
    <source>
        <strain evidence="4">GBOQ0MN5Z8</strain>
    </source>
</reference>
<evidence type="ECO:0000259" key="3">
    <source>
        <dbReference type="PROSITE" id="PS50048"/>
    </source>
</evidence>
<protein>
    <recommendedName>
        <fullName evidence="3">Zn(2)-C6 fungal-type domain-containing protein</fullName>
    </recommendedName>
</protein>
<dbReference type="OrthoDB" id="5303703at2759"/>
<feature type="domain" description="Zn(2)-C6 fungal-type" evidence="3">
    <location>
        <begin position="311"/>
        <end position="345"/>
    </location>
</feature>
<dbReference type="PROSITE" id="PS50048">
    <property type="entry name" value="ZN2_CY6_FUNGAL_2"/>
    <property type="match status" value="2"/>
</dbReference>
<comment type="caution">
    <text evidence="4">The sequence shown here is derived from an EMBL/GenBank/DDBJ whole genome shotgun (WGS) entry which is preliminary data.</text>
</comment>
<dbReference type="AlphaFoldDB" id="A0A9P8IE61"/>
<gene>
    <name evidence="4" type="ORF">FGG08_001035</name>
</gene>
<sequence>MIPSVDILNTRVPRVLLAPGPDVDFGMFDAPYYDFRPSARQGKKVISTWIDNDESGTYDPESKKEVTSLPKRSRESPNEVDKVHGDSQPKKPRPNSWLRGRQQGESLVVSLDLKSDRGKAILGTYTDSPGSQRKRPGSPYKEPWGTPGAEVPSHLTPLTIRPYSARTRRPSGEFANLSSSLTISELSKTTSALDLSDSSLGHPEARSCRPCFELGIPCPLLEDGSTYPCSNCVEDDCDCELVLPPVKKRACENCRRSRVKCSYREGEDHSLPCGNCQHRGQKCVAGPKYGKERLPSGAARFKPTLERPFLACMPCRKEKKWCSLRAAEAEPPCNNCVRNGQKCGFERVEKYKDQVGRREIKGRRTRNSPETPITTPIPDASRKCGVRMTIKTAFAHPITFNHIPAKDGSVPCHWCDAAAFGIMGIGEVHAEVINWQDGQGYTEVSGGHVGRGAEPSRMCSLCTMDRMLICTCEDHIMHPLPGRDPEDFDSRAALRELLSDRGLQGVSRSLWCSICPSPAFFECCTPQELDLPSGEMGQAPATASGCGLLLCETCEPLLARKYKGDLQAMISDAESNSHNFPAGLRADVSFLSDDGELMRRMRANAMTVEA</sequence>
<dbReference type="Gene3D" id="4.10.240.10">
    <property type="entry name" value="Zn(2)-C6 fungal-type DNA-binding domain"/>
    <property type="match status" value="2"/>
</dbReference>
<dbReference type="InterPro" id="IPR036864">
    <property type="entry name" value="Zn2-C6_fun-type_DNA-bd_sf"/>
</dbReference>
<feature type="domain" description="Zn(2)-C6 fungal-type" evidence="3">
    <location>
        <begin position="250"/>
        <end position="285"/>
    </location>
</feature>
<dbReference type="SUPFAM" id="SSF57701">
    <property type="entry name" value="Zn2/Cys6 DNA-binding domain"/>
    <property type="match status" value="2"/>
</dbReference>
<organism evidence="4 5">
    <name type="scientific">Glutinoglossum americanum</name>
    <dbReference type="NCBI Taxonomy" id="1670608"/>
    <lineage>
        <taxon>Eukaryota</taxon>
        <taxon>Fungi</taxon>
        <taxon>Dikarya</taxon>
        <taxon>Ascomycota</taxon>
        <taxon>Pezizomycotina</taxon>
        <taxon>Geoglossomycetes</taxon>
        <taxon>Geoglossales</taxon>
        <taxon>Geoglossaceae</taxon>
        <taxon>Glutinoglossum</taxon>
    </lineage>
</organism>
<feature type="region of interest" description="Disordered" evidence="2">
    <location>
        <begin position="51"/>
        <end position="103"/>
    </location>
</feature>
<dbReference type="SMART" id="SM00066">
    <property type="entry name" value="GAL4"/>
    <property type="match status" value="2"/>
</dbReference>
<evidence type="ECO:0000256" key="1">
    <source>
        <dbReference type="ARBA" id="ARBA00023242"/>
    </source>
</evidence>
<dbReference type="CDD" id="cd00067">
    <property type="entry name" value="GAL4"/>
    <property type="match status" value="2"/>
</dbReference>
<evidence type="ECO:0000313" key="4">
    <source>
        <dbReference type="EMBL" id="KAH0544806.1"/>
    </source>
</evidence>
<dbReference type="PROSITE" id="PS00463">
    <property type="entry name" value="ZN2_CY6_FUNGAL_1"/>
    <property type="match status" value="2"/>
</dbReference>
<evidence type="ECO:0000313" key="5">
    <source>
        <dbReference type="Proteomes" id="UP000698800"/>
    </source>
</evidence>
<keyword evidence="1" id="KW-0539">Nucleus</keyword>
<evidence type="ECO:0000256" key="2">
    <source>
        <dbReference type="SAM" id="MobiDB-lite"/>
    </source>
</evidence>
<accession>A0A9P8IE61</accession>
<dbReference type="GO" id="GO:0000981">
    <property type="term" value="F:DNA-binding transcription factor activity, RNA polymerase II-specific"/>
    <property type="evidence" value="ECO:0007669"/>
    <property type="project" value="InterPro"/>
</dbReference>
<dbReference type="InterPro" id="IPR001138">
    <property type="entry name" value="Zn2Cys6_DnaBD"/>
</dbReference>
<feature type="compositionally biased region" description="Basic and acidic residues" evidence="2">
    <location>
        <begin position="60"/>
        <end position="89"/>
    </location>
</feature>
<proteinExistence type="predicted"/>
<dbReference type="GO" id="GO:0008270">
    <property type="term" value="F:zinc ion binding"/>
    <property type="evidence" value="ECO:0007669"/>
    <property type="project" value="InterPro"/>
</dbReference>
<feature type="region of interest" description="Disordered" evidence="2">
    <location>
        <begin position="121"/>
        <end position="155"/>
    </location>
</feature>
<dbReference type="Pfam" id="PF00172">
    <property type="entry name" value="Zn_clus"/>
    <property type="match status" value="1"/>
</dbReference>
<dbReference type="Proteomes" id="UP000698800">
    <property type="component" value="Unassembled WGS sequence"/>
</dbReference>